<accession>A0A7C3KQR5</accession>
<comment type="caution">
    <text evidence="1">The sequence shown here is derived from an EMBL/GenBank/DDBJ whole genome shotgun (WGS) entry which is preliminary data.</text>
</comment>
<evidence type="ECO:0000313" key="1">
    <source>
        <dbReference type="EMBL" id="HGK23148.1"/>
    </source>
</evidence>
<dbReference type="EMBL" id="DTDV01000006">
    <property type="protein sequence ID" value="HGK23148.1"/>
    <property type="molecule type" value="Genomic_DNA"/>
</dbReference>
<dbReference type="AlphaFoldDB" id="A0A7C3KQR5"/>
<name>A0A7C3KQR5_DICTH</name>
<organism evidence="1">
    <name type="scientific">Dictyoglomus thermophilum</name>
    <dbReference type="NCBI Taxonomy" id="14"/>
    <lineage>
        <taxon>Bacteria</taxon>
        <taxon>Pseudomonadati</taxon>
        <taxon>Dictyoglomota</taxon>
        <taxon>Dictyoglomia</taxon>
        <taxon>Dictyoglomales</taxon>
        <taxon>Dictyoglomaceae</taxon>
        <taxon>Dictyoglomus</taxon>
    </lineage>
</organism>
<evidence type="ECO:0008006" key="2">
    <source>
        <dbReference type="Google" id="ProtNLM"/>
    </source>
</evidence>
<reference evidence="1" key="1">
    <citation type="journal article" date="2020" name="mSystems">
        <title>Genome- and Community-Level Interaction Insights into Carbon Utilization and Element Cycling Functions of Hydrothermarchaeota in Hydrothermal Sediment.</title>
        <authorList>
            <person name="Zhou Z."/>
            <person name="Liu Y."/>
            <person name="Xu W."/>
            <person name="Pan J."/>
            <person name="Luo Z.H."/>
            <person name="Li M."/>
        </authorList>
    </citation>
    <scope>NUCLEOTIDE SEQUENCE [LARGE SCALE GENOMIC DNA]</scope>
    <source>
        <strain evidence="1">SpSt-70</strain>
    </source>
</reference>
<proteinExistence type="predicted"/>
<gene>
    <name evidence="1" type="ORF">ENU78_01645</name>
</gene>
<protein>
    <recommendedName>
        <fullName evidence="2">DUF4136 domain-containing protein</fullName>
    </recommendedName>
</protein>
<dbReference type="RefSeq" id="WP_149122715.1">
    <property type="nucleotide sequence ID" value="NZ_VTFL01000002.1"/>
</dbReference>
<sequence>MKKYVNLLLSILLISLFLFTTGFARTGTKVYINKVNSPDGGLIEPAKSQLINKLMGKGFVITEKKDEANYLIDLVIVSANSKRSFNWLILIFPAWPLVPFTTVQGEAIVALRIYDQAGNEVLFDQTGAVRNGMWFFGDFVSGSSVIKGAVNDCINILTSRMNLQ</sequence>